<evidence type="ECO:0000256" key="5">
    <source>
        <dbReference type="SAM" id="SignalP"/>
    </source>
</evidence>
<evidence type="ECO:0000259" key="6">
    <source>
        <dbReference type="Pfam" id="PF00394"/>
    </source>
</evidence>
<comment type="similarity">
    <text evidence="1">Belongs to the multicopper oxidase family.</text>
</comment>
<dbReference type="Pfam" id="PF07732">
    <property type="entry name" value="Cu-oxidase_3"/>
    <property type="match status" value="1"/>
</dbReference>
<dbReference type="NCBIfam" id="TIGR03390">
    <property type="entry name" value="ascorbOXfungal"/>
    <property type="match status" value="1"/>
</dbReference>
<evidence type="ECO:0000256" key="4">
    <source>
        <dbReference type="ARBA" id="ARBA00023008"/>
    </source>
</evidence>
<evidence type="ECO:0000256" key="1">
    <source>
        <dbReference type="ARBA" id="ARBA00010609"/>
    </source>
</evidence>
<dbReference type="GO" id="GO:0016491">
    <property type="term" value="F:oxidoreductase activity"/>
    <property type="evidence" value="ECO:0007669"/>
    <property type="project" value="UniProtKB-KW"/>
</dbReference>
<dbReference type="PROSITE" id="PS00080">
    <property type="entry name" value="MULTICOPPER_OXIDASE2"/>
    <property type="match status" value="1"/>
</dbReference>
<dbReference type="PROSITE" id="PS00079">
    <property type="entry name" value="MULTICOPPER_OXIDASE1"/>
    <property type="match status" value="1"/>
</dbReference>
<evidence type="ECO:0000259" key="8">
    <source>
        <dbReference type="Pfam" id="PF07732"/>
    </source>
</evidence>
<dbReference type="PANTHER" id="PTHR11709">
    <property type="entry name" value="MULTI-COPPER OXIDASE"/>
    <property type="match status" value="1"/>
</dbReference>
<dbReference type="InterPro" id="IPR001117">
    <property type="entry name" value="Cu-oxidase_2nd"/>
</dbReference>
<name>A0A8T9CHC8_9HELO</name>
<dbReference type="SUPFAM" id="SSF49503">
    <property type="entry name" value="Cupredoxins"/>
    <property type="match status" value="3"/>
</dbReference>
<dbReference type="CDD" id="cd13873">
    <property type="entry name" value="CuRO_2_AAO_like_2"/>
    <property type="match status" value="1"/>
</dbReference>
<evidence type="ECO:0000313" key="10">
    <source>
        <dbReference type="Proteomes" id="UP000469558"/>
    </source>
</evidence>
<feature type="domain" description="Plastocyanin-like" evidence="7">
    <location>
        <begin position="419"/>
        <end position="538"/>
    </location>
</feature>
<feature type="signal peptide" evidence="5">
    <location>
        <begin position="1"/>
        <end position="24"/>
    </location>
</feature>
<dbReference type="InterPro" id="IPR017762">
    <property type="entry name" value="Multicopper_oxidase_fun"/>
</dbReference>
<keyword evidence="10" id="KW-1185">Reference proteome</keyword>
<dbReference type="Pfam" id="PF07731">
    <property type="entry name" value="Cu-oxidase_2"/>
    <property type="match status" value="1"/>
</dbReference>
<organism evidence="9 10">
    <name type="scientific">Lachnellula suecica</name>
    <dbReference type="NCBI Taxonomy" id="602035"/>
    <lineage>
        <taxon>Eukaryota</taxon>
        <taxon>Fungi</taxon>
        <taxon>Dikarya</taxon>
        <taxon>Ascomycota</taxon>
        <taxon>Pezizomycotina</taxon>
        <taxon>Leotiomycetes</taxon>
        <taxon>Helotiales</taxon>
        <taxon>Lachnaceae</taxon>
        <taxon>Lachnellula</taxon>
    </lineage>
</organism>
<feature type="domain" description="Plastocyanin-like" evidence="8">
    <location>
        <begin position="43"/>
        <end position="158"/>
    </location>
</feature>
<dbReference type="Proteomes" id="UP000469558">
    <property type="component" value="Unassembled WGS sequence"/>
</dbReference>
<dbReference type="Pfam" id="PF00394">
    <property type="entry name" value="Cu-oxidase"/>
    <property type="match status" value="1"/>
</dbReference>
<dbReference type="InterPro" id="IPR033138">
    <property type="entry name" value="Cu_oxidase_CS"/>
</dbReference>
<evidence type="ECO:0000259" key="7">
    <source>
        <dbReference type="Pfam" id="PF07731"/>
    </source>
</evidence>
<feature type="chain" id="PRO_5035933721" evidence="5">
    <location>
        <begin position="25"/>
        <end position="593"/>
    </location>
</feature>
<dbReference type="InterPro" id="IPR008972">
    <property type="entry name" value="Cupredoxin"/>
</dbReference>
<evidence type="ECO:0000313" key="9">
    <source>
        <dbReference type="EMBL" id="TVY83420.1"/>
    </source>
</evidence>
<evidence type="ECO:0000256" key="2">
    <source>
        <dbReference type="ARBA" id="ARBA00022723"/>
    </source>
</evidence>
<gene>
    <name evidence="9" type="primary">aurL2_2</name>
    <name evidence="9" type="ORF">LSUE1_G001036</name>
</gene>
<dbReference type="GO" id="GO:0005507">
    <property type="term" value="F:copper ion binding"/>
    <property type="evidence" value="ECO:0007669"/>
    <property type="project" value="InterPro"/>
</dbReference>
<dbReference type="CDD" id="cd13895">
    <property type="entry name" value="CuRO_3_AAO_like_2"/>
    <property type="match status" value="1"/>
</dbReference>
<keyword evidence="2" id="KW-0479">Metal-binding</keyword>
<dbReference type="AlphaFoldDB" id="A0A8T9CHC8"/>
<dbReference type="EMBL" id="QGMK01000194">
    <property type="protein sequence ID" value="TVY83420.1"/>
    <property type="molecule type" value="Genomic_DNA"/>
</dbReference>
<keyword evidence="5" id="KW-0732">Signal</keyword>
<dbReference type="InterPro" id="IPR002355">
    <property type="entry name" value="Cu_oxidase_Cu_BS"/>
</dbReference>
<reference evidence="9 10" key="1">
    <citation type="submission" date="2018-05" db="EMBL/GenBank/DDBJ databases">
        <title>Genome sequencing and assembly of the regulated plant pathogen Lachnellula willkommii and related sister species for the development of diagnostic species identification markers.</title>
        <authorList>
            <person name="Giroux E."/>
            <person name="Bilodeau G."/>
        </authorList>
    </citation>
    <scope>NUCLEOTIDE SEQUENCE [LARGE SCALE GENOMIC DNA]</scope>
    <source>
        <strain evidence="9 10">CBS 268.59</strain>
    </source>
</reference>
<dbReference type="InterPro" id="IPR035666">
    <property type="entry name" value="MCO_CuRO_3"/>
</dbReference>
<dbReference type="InterPro" id="IPR045087">
    <property type="entry name" value="Cu-oxidase_fam"/>
</dbReference>
<dbReference type="InterPro" id="IPR011707">
    <property type="entry name" value="Cu-oxidase-like_N"/>
</dbReference>
<dbReference type="Gene3D" id="2.60.40.420">
    <property type="entry name" value="Cupredoxins - blue copper proteins"/>
    <property type="match status" value="3"/>
</dbReference>
<dbReference type="InterPro" id="IPR011706">
    <property type="entry name" value="Cu-oxidase_C"/>
</dbReference>
<keyword evidence="3" id="KW-0560">Oxidoreductase</keyword>
<keyword evidence="4" id="KW-0186">Copper</keyword>
<accession>A0A8T9CHC8</accession>
<dbReference type="PANTHER" id="PTHR11709:SF394">
    <property type="entry name" value="FI03373P-RELATED"/>
    <property type="match status" value="1"/>
</dbReference>
<comment type="caution">
    <text evidence="9">The sequence shown here is derived from an EMBL/GenBank/DDBJ whole genome shotgun (WGS) entry which is preliminary data.</text>
</comment>
<evidence type="ECO:0000256" key="3">
    <source>
        <dbReference type="ARBA" id="ARBA00023002"/>
    </source>
</evidence>
<feature type="domain" description="Plastocyanin-like" evidence="6">
    <location>
        <begin position="169"/>
        <end position="318"/>
    </location>
</feature>
<protein>
    <submittedName>
        <fullName evidence="9">Multicopper oxidase aurL2</fullName>
    </submittedName>
</protein>
<dbReference type="OrthoDB" id="2121828at2759"/>
<sequence length="593" mass="66261">MAFLRHSVCTLLFWSLAVSYLVVASPQCATHNETFVPDAVLRVTESNISQSCYPSKATVLVNGTSPGPELRIKEGITYWIRAYNDMQDKNLTMHWHGLTQAMAPFADGTPQASQWPIPPLYFFDYEIHVPIGMAGTYFYHSHVGFQAVSGTGPLIVEEHGASPYHYDEDKIVFLQDVFVKDESTIEAGLVASPLSWSGESAMVLVNGKGGGSANGTACNASLSTIEVEPGKTYRLRFIGGTALTFASLAFEDHDLEIIEADGHYTQPYNTSYLQIGTGQRFSALLRTRPNPEKSTYYLQVESRERPTLTRGFAVLNYGLKPTIPFLPPNDLPLTLPNTTRGFLDYELHPLSPPKDFPTAEEVTRRITMTVHQRVLGPTIWVQNDYPWTETFPQEPYLVSLYNNNSLEFPSMERALANDGIDPISRAFPAQIGEVLEIVIQNTGADKGGLDVHPFHAHGAHYWDLGSGNRTYDQASNEVKIQEHGHPIQRDTTMLYRYATTTTNGTNMGWRAWRIRVTEPGVWMIHCHILQHMIMGMQTIWVFGNETEVLGKVGVPEVQGYLTYGGSVYGNENRWPSVVHFTDNEGSDAWTDNQ</sequence>
<proteinExistence type="inferred from homology"/>